<proteinExistence type="predicted"/>
<dbReference type="AlphaFoldDB" id="A0A0C9X3S1"/>
<evidence type="ECO:0000313" key="2">
    <source>
        <dbReference type="Proteomes" id="UP000054477"/>
    </source>
</evidence>
<protein>
    <submittedName>
        <fullName evidence="1">Uncharacterized protein</fullName>
    </submittedName>
</protein>
<organism evidence="1 2">
    <name type="scientific">Laccaria amethystina LaAM-08-1</name>
    <dbReference type="NCBI Taxonomy" id="1095629"/>
    <lineage>
        <taxon>Eukaryota</taxon>
        <taxon>Fungi</taxon>
        <taxon>Dikarya</taxon>
        <taxon>Basidiomycota</taxon>
        <taxon>Agaricomycotina</taxon>
        <taxon>Agaricomycetes</taxon>
        <taxon>Agaricomycetidae</taxon>
        <taxon>Agaricales</taxon>
        <taxon>Agaricineae</taxon>
        <taxon>Hydnangiaceae</taxon>
        <taxon>Laccaria</taxon>
    </lineage>
</organism>
<dbReference type="HOGENOM" id="CLU_112548_0_0_1"/>
<reference evidence="1 2" key="1">
    <citation type="submission" date="2014-04" db="EMBL/GenBank/DDBJ databases">
        <authorList>
            <consortium name="DOE Joint Genome Institute"/>
            <person name="Kuo A."/>
            <person name="Kohler A."/>
            <person name="Nagy L.G."/>
            <person name="Floudas D."/>
            <person name="Copeland A."/>
            <person name="Barry K.W."/>
            <person name="Cichocki N."/>
            <person name="Veneault-Fourrey C."/>
            <person name="LaButti K."/>
            <person name="Lindquist E.A."/>
            <person name="Lipzen A."/>
            <person name="Lundell T."/>
            <person name="Morin E."/>
            <person name="Murat C."/>
            <person name="Sun H."/>
            <person name="Tunlid A."/>
            <person name="Henrissat B."/>
            <person name="Grigoriev I.V."/>
            <person name="Hibbett D.S."/>
            <person name="Martin F."/>
            <person name="Nordberg H.P."/>
            <person name="Cantor M.N."/>
            <person name="Hua S.X."/>
        </authorList>
    </citation>
    <scope>NUCLEOTIDE SEQUENCE [LARGE SCALE GENOMIC DNA]</scope>
    <source>
        <strain evidence="1 2">LaAM-08-1</strain>
    </source>
</reference>
<dbReference type="EMBL" id="KN839042">
    <property type="protein sequence ID" value="KIJ91187.1"/>
    <property type="molecule type" value="Genomic_DNA"/>
</dbReference>
<name>A0A0C9X3S1_9AGAR</name>
<dbReference type="OrthoDB" id="3070904at2759"/>
<reference evidence="2" key="2">
    <citation type="submission" date="2015-01" db="EMBL/GenBank/DDBJ databases">
        <title>Evolutionary Origins and Diversification of the Mycorrhizal Mutualists.</title>
        <authorList>
            <consortium name="DOE Joint Genome Institute"/>
            <consortium name="Mycorrhizal Genomics Consortium"/>
            <person name="Kohler A."/>
            <person name="Kuo A."/>
            <person name="Nagy L.G."/>
            <person name="Floudas D."/>
            <person name="Copeland A."/>
            <person name="Barry K.W."/>
            <person name="Cichocki N."/>
            <person name="Veneault-Fourrey C."/>
            <person name="LaButti K."/>
            <person name="Lindquist E.A."/>
            <person name="Lipzen A."/>
            <person name="Lundell T."/>
            <person name="Morin E."/>
            <person name="Murat C."/>
            <person name="Riley R."/>
            <person name="Ohm R."/>
            <person name="Sun H."/>
            <person name="Tunlid A."/>
            <person name="Henrissat B."/>
            <person name="Grigoriev I.V."/>
            <person name="Hibbett D.S."/>
            <person name="Martin F."/>
        </authorList>
    </citation>
    <scope>NUCLEOTIDE SEQUENCE [LARGE SCALE GENOMIC DNA]</scope>
    <source>
        <strain evidence="2">LaAM-08-1</strain>
    </source>
</reference>
<accession>A0A0C9X3S1</accession>
<dbReference type="Proteomes" id="UP000054477">
    <property type="component" value="Unassembled WGS sequence"/>
</dbReference>
<evidence type="ECO:0000313" key="1">
    <source>
        <dbReference type="EMBL" id="KIJ91187.1"/>
    </source>
</evidence>
<keyword evidence="2" id="KW-1185">Reference proteome</keyword>
<gene>
    <name evidence="1" type="ORF">K443DRAFT_115390</name>
</gene>
<sequence length="213" mass="23541">MQTPPRLQGASRTTGGILRGHAYGNSENMADLLETDNQDQGKVLGHVNIYVSSENPAIIDPSSTRPSFSAVTPVVPRLGPILEDVAVTFSPLKNRNLRVFSLDNDAWVIQGRYNAAIQGGGDRAAWAFKDNKYNLVTLTHSQPSLQQEILLQHRQPLLIIHKLPQALTLLFGRSGLIFSRFQSMLPQTSSILLFFWPMRGTSSIAQPLIVLIE</sequence>